<dbReference type="AlphaFoldDB" id="A0A2H1KPF1"/>
<gene>
    <name evidence="1" type="ORF">BANT10_03291</name>
</gene>
<dbReference type="Proteomes" id="UP000234342">
    <property type="component" value="Unassembled WGS sequence"/>
</dbReference>
<evidence type="ECO:0000313" key="2">
    <source>
        <dbReference type="Proteomes" id="UP000234342"/>
    </source>
</evidence>
<reference evidence="2" key="1">
    <citation type="submission" date="2017-03" db="EMBL/GenBank/DDBJ databases">
        <authorList>
            <person name="Monnet C."/>
        </authorList>
    </citation>
    <scope>NUCLEOTIDE SEQUENCE [LARGE SCALE GENOMIC DNA]</scope>
    <source>
        <strain evidence="2">P10</strain>
    </source>
</reference>
<accession>A0A2H1KPF1</accession>
<protein>
    <submittedName>
        <fullName evidence="1">Uncharacterized protein</fullName>
    </submittedName>
</protein>
<keyword evidence="2" id="KW-1185">Reference proteome</keyword>
<sequence>MAVINCLELAEKLEPIAFHHTHRREVFSFNPGNFPSDDMFATNVATVATGLRRETNRSANSEQRLKRSFPRRPIFTTAFL</sequence>
<name>A0A2H1KPF1_9MICO</name>
<dbReference type="EMBL" id="FXZE01000024">
    <property type="protein sequence ID" value="SMY01571.1"/>
    <property type="molecule type" value="Genomic_DNA"/>
</dbReference>
<evidence type="ECO:0000313" key="1">
    <source>
        <dbReference type="EMBL" id="SMY01571.1"/>
    </source>
</evidence>
<organism evidence="1 2">
    <name type="scientific">Brevibacterium antiquum</name>
    <dbReference type="NCBI Taxonomy" id="234835"/>
    <lineage>
        <taxon>Bacteria</taxon>
        <taxon>Bacillati</taxon>
        <taxon>Actinomycetota</taxon>
        <taxon>Actinomycetes</taxon>
        <taxon>Micrococcales</taxon>
        <taxon>Brevibacteriaceae</taxon>
        <taxon>Brevibacterium</taxon>
    </lineage>
</organism>
<proteinExistence type="predicted"/>